<sequence>MTSDGISEMENNPNANKTFTFRFAGHITMTVQELITRMDTKEIVEGAMLYKLELFAVSDVLNIQPKIAPNSEEV</sequence>
<dbReference type="AlphaFoldDB" id="A0A6I6AGK4"/>
<gene>
    <name evidence="1" type="ORF">F1728_19190</name>
</gene>
<dbReference type="RefSeq" id="WP_145043836.1">
    <property type="nucleotide sequence ID" value="NZ_CP043930.1"/>
</dbReference>
<dbReference type="KEGG" id="gim:F1728_19190"/>
<proteinExistence type="predicted"/>
<dbReference type="Proteomes" id="UP000427281">
    <property type="component" value="Chromosome"/>
</dbReference>
<keyword evidence="2" id="KW-1185">Reference proteome</keyword>
<protein>
    <submittedName>
        <fullName evidence="1">Uncharacterized protein</fullName>
    </submittedName>
</protein>
<evidence type="ECO:0000313" key="1">
    <source>
        <dbReference type="EMBL" id="QGQ24682.1"/>
    </source>
</evidence>
<organism evidence="1 2">
    <name type="scientific">Gimesia benthica</name>
    <dbReference type="NCBI Taxonomy" id="2608982"/>
    <lineage>
        <taxon>Bacteria</taxon>
        <taxon>Pseudomonadati</taxon>
        <taxon>Planctomycetota</taxon>
        <taxon>Planctomycetia</taxon>
        <taxon>Planctomycetales</taxon>
        <taxon>Planctomycetaceae</taxon>
        <taxon>Gimesia</taxon>
    </lineage>
</organism>
<name>A0A6I6AGK4_9PLAN</name>
<accession>A0A6I6AGK4</accession>
<reference evidence="1 2" key="1">
    <citation type="submission" date="2019-09" db="EMBL/GenBank/DDBJ databases">
        <title>Gimesia benthica sp. nov., a novel bacterium isolated from deep-sea water of the Northwest Indian Ocean.</title>
        <authorList>
            <person name="Dai X."/>
        </authorList>
    </citation>
    <scope>NUCLEOTIDE SEQUENCE [LARGE SCALE GENOMIC DNA]</scope>
    <source>
        <strain evidence="1 2">E7</strain>
    </source>
</reference>
<dbReference type="EMBL" id="CP043930">
    <property type="protein sequence ID" value="QGQ24682.1"/>
    <property type="molecule type" value="Genomic_DNA"/>
</dbReference>
<evidence type="ECO:0000313" key="2">
    <source>
        <dbReference type="Proteomes" id="UP000427281"/>
    </source>
</evidence>